<dbReference type="HOGENOM" id="CLU_602952_0_0_1"/>
<dbReference type="AlphaFoldDB" id="E4UPD0"/>
<proteinExistence type="predicted"/>
<keyword evidence="3" id="KW-1185">Reference proteome</keyword>
<protein>
    <submittedName>
        <fullName evidence="2">Uncharacterized protein</fullName>
    </submittedName>
</protein>
<gene>
    <name evidence="2" type="ORF">MGYG_08959</name>
</gene>
<dbReference type="eggNOG" id="ENOG502TEDQ">
    <property type="taxonomic scope" value="Eukaryota"/>
</dbReference>
<evidence type="ECO:0000313" key="2">
    <source>
        <dbReference type="EMBL" id="EFQ99019.1"/>
    </source>
</evidence>
<organism evidence="3">
    <name type="scientific">Arthroderma gypseum (strain ATCC MYA-4604 / CBS 118893)</name>
    <name type="common">Microsporum gypseum</name>
    <dbReference type="NCBI Taxonomy" id="535722"/>
    <lineage>
        <taxon>Eukaryota</taxon>
        <taxon>Fungi</taxon>
        <taxon>Dikarya</taxon>
        <taxon>Ascomycota</taxon>
        <taxon>Pezizomycotina</taxon>
        <taxon>Eurotiomycetes</taxon>
        <taxon>Eurotiomycetidae</taxon>
        <taxon>Onygenales</taxon>
        <taxon>Arthrodermataceae</taxon>
        <taxon>Nannizzia</taxon>
    </lineage>
</organism>
<feature type="region of interest" description="Disordered" evidence="1">
    <location>
        <begin position="213"/>
        <end position="249"/>
    </location>
</feature>
<dbReference type="RefSeq" id="XP_003174502.1">
    <property type="nucleotide sequence ID" value="XM_003174454.1"/>
</dbReference>
<dbReference type="OMA" id="FQLRKWN"/>
<dbReference type="InParanoid" id="E4UPD0"/>
<accession>E4UPD0</accession>
<evidence type="ECO:0000256" key="1">
    <source>
        <dbReference type="SAM" id="MobiDB-lite"/>
    </source>
</evidence>
<evidence type="ECO:0000313" key="3">
    <source>
        <dbReference type="Proteomes" id="UP000002669"/>
    </source>
</evidence>
<dbReference type="Proteomes" id="UP000002669">
    <property type="component" value="Unassembled WGS sequence"/>
</dbReference>
<dbReference type="OrthoDB" id="4173321at2759"/>
<dbReference type="VEuPathDB" id="FungiDB:MGYG_08959"/>
<name>E4UPD0_ARTGP</name>
<sequence length="423" mass="48118">MEERQTIWDGLPDVEGYISTRHPSSFYKRQHHHEERRAFTTGWMYQASTPTVVDICNILDPGPPPLPPLDTPPWTRSYTTEPFVFLDLNDGSRRTVPLRFQPPPAPQFGGPAHFMTGHGQGWGERGTSEHMFVDEDDDEYMVEVDGEDDGSSVEEIGDAETVMDGHQGPGLRGSFEILMRATGKRKMMRRDRLEFERLGSTVAEIMEYLVEERQGSKREQETGSHHFDGGQTRRPSMDNPHPNPPKSIEDYNTAWKAISESKDISNDQHSVIPWPTSSLRASLLSRHQQQRRGITNHRRLPKEISEDIFQLRKWNAFCFFVQAFGLYPTYIHADGIRRGMSAPEEPREGIVFDIRIQGASRAKLNALKAQMVQDKLRWHPDRLKRHAGGFTGDEEEAAKAVLSAVLDSSKACNRCLELVGRGR</sequence>
<feature type="compositionally biased region" description="Basic and acidic residues" evidence="1">
    <location>
        <begin position="213"/>
        <end position="228"/>
    </location>
</feature>
<dbReference type="GeneID" id="10029780"/>
<reference evidence="3" key="1">
    <citation type="journal article" date="2012" name="MBio">
        <title>Comparative genome analysis of Trichophyton rubrum and related dermatophytes reveals candidate genes involved in infection.</title>
        <authorList>
            <person name="Martinez D.A."/>
            <person name="Oliver B.G."/>
            <person name="Graeser Y."/>
            <person name="Goldberg J.M."/>
            <person name="Li W."/>
            <person name="Martinez-Rossi N.M."/>
            <person name="Monod M."/>
            <person name="Shelest E."/>
            <person name="Barton R.C."/>
            <person name="Birch E."/>
            <person name="Brakhage A.A."/>
            <person name="Chen Z."/>
            <person name="Gurr S.J."/>
            <person name="Heiman D."/>
            <person name="Heitman J."/>
            <person name="Kosti I."/>
            <person name="Rossi A."/>
            <person name="Saif S."/>
            <person name="Samalova M."/>
            <person name="Saunders C.W."/>
            <person name="Shea T."/>
            <person name="Summerbell R.C."/>
            <person name="Xu J."/>
            <person name="Young S."/>
            <person name="Zeng Q."/>
            <person name="Birren B.W."/>
            <person name="Cuomo C.A."/>
            <person name="White T.C."/>
        </authorList>
    </citation>
    <scope>NUCLEOTIDE SEQUENCE [LARGE SCALE GENOMIC DNA]</scope>
    <source>
        <strain evidence="3">ATCC MYA-4604 / CBS 118893</strain>
    </source>
</reference>
<dbReference type="EMBL" id="DS989823">
    <property type="protein sequence ID" value="EFQ99019.1"/>
    <property type="molecule type" value="Genomic_DNA"/>
</dbReference>